<protein>
    <recommendedName>
        <fullName evidence="3">Helix-turn-helix</fullName>
    </recommendedName>
</protein>
<dbReference type="EMBL" id="FNON01000003">
    <property type="protein sequence ID" value="SDX52402.1"/>
    <property type="molecule type" value="Genomic_DNA"/>
</dbReference>
<gene>
    <name evidence="1" type="ORF">SAMN05421504_1034</name>
</gene>
<dbReference type="CDD" id="cd00093">
    <property type="entry name" value="HTH_XRE"/>
    <property type="match status" value="1"/>
</dbReference>
<dbReference type="Proteomes" id="UP000199515">
    <property type="component" value="Unassembled WGS sequence"/>
</dbReference>
<dbReference type="OrthoDB" id="3592022at2"/>
<evidence type="ECO:0000313" key="2">
    <source>
        <dbReference type="Proteomes" id="UP000199515"/>
    </source>
</evidence>
<name>A0A1H3CDX6_9PSEU</name>
<keyword evidence="2" id="KW-1185">Reference proteome</keyword>
<dbReference type="AlphaFoldDB" id="A0A1H3CDX6"/>
<evidence type="ECO:0000313" key="1">
    <source>
        <dbReference type="EMBL" id="SDX52402.1"/>
    </source>
</evidence>
<reference evidence="1 2" key="1">
    <citation type="submission" date="2016-10" db="EMBL/GenBank/DDBJ databases">
        <authorList>
            <person name="de Groot N.N."/>
        </authorList>
    </citation>
    <scope>NUCLEOTIDE SEQUENCE [LARGE SCALE GENOMIC DNA]</scope>
    <source>
        <strain evidence="1 2">CPCC 202699</strain>
    </source>
</reference>
<organism evidence="1 2">
    <name type="scientific">Amycolatopsis xylanica</name>
    <dbReference type="NCBI Taxonomy" id="589385"/>
    <lineage>
        <taxon>Bacteria</taxon>
        <taxon>Bacillati</taxon>
        <taxon>Actinomycetota</taxon>
        <taxon>Actinomycetes</taxon>
        <taxon>Pseudonocardiales</taxon>
        <taxon>Pseudonocardiaceae</taxon>
        <taxon>Amycolatopsis</taxon>
    </lineage>
</organism>
<dbReference type="InterPro" id="IPR001387">
    <property type="entry name" value="Cro/C1-type_HTH"/>
</dbReference>
<accession>A0A1H3CDX6</accession>
<dbReference type="RefSeq" id="WP_091289144.1">
    <property type="nucleotide sequence ID" value="NZ_FNON01000003.1"/>
</dbReference>
<evidence type="ECO:0008006" key="3">
    <source>
        <dbReference type="Google" id="ProtNLM"/>
    </source>
</evidence>
<proteinExistence type="predicted"/>
<sequence length="424" mass="47094">MTQWQAARWAETVRAGLKARGLSLDEAARQVGVPTSTLRSWIEHRHAPKVTIFDHWTALAKVTGLGEAELLQAAGVLPDSLTSSIHLAQATKSLRDGIEEAGRFLRRADSLVSSSSMSQVINELSASRIDWELRMRTANRGEDVPLTLHHYVGVVPPPDLPLSGEEARDLIERDVLGHLWRPLGLYWRRLMVHDWADPPRLIIQVAEQESTHPPSTSLPVVDAPPMIVFAPVWGYGYLMGSLIADALGFGNVDFRYFGMPDSLEERLEWVGRELADVSPRFVKAVPPTMFRQGLRVHTEGYLPICVTYGPRMREHAVRVYRDVLLPDSDIAIRENDEIRERIVAGLPSRIDVRIDDADVVDGDTVNRHKINDTVAWLSEQIVEHLLLASGLPPVPLGGPLRQLVLPSGRVQRPPALASTVSFGA</sequence>